<comment type="caution">
    <text evidence="1">The sequence shown here is derived from an EMBL/GenBank/DDBJ whole genome shotgun (WGS) entry which is preliminary data.</text>
</comment>
<protein>
    <submittedName>
        <fullName evidence="1">Uncharacterized protein</fullName>
    </submittedName>
</protein>
<dbReference type="RefSeq" id="WP_166655521.1">
    <property type="nucleotide sequence ID" value="NZ_SNYN01000028.1"/>
</dbReference>
<evidence type="ECO:0000313" key="1">
    <source>
        <dbReference type="EMBL" id="TDQ45872.1"/>
    </source>
</evidence>
<name>A0A4R6UHL8_9ACTN</name>
<accession>A0A4R6UHL8</accession>
<proteinExistence type="predicted"/>
<dbReference type="Proteomes" id="UP000295281">
    <property type="component" value="Unassembled WGS sequence"/>
</dbReference>
<reference evidence="1 2" key="1">
    <citation type="submission" date="2019-03" db="EMBL/GenBank/DDBJ databases">
        <title>Genomic Encyclopedia of Type Strains, Phase IV (KMG-IV): sequencing the most valuable type-strain genomes for metagenomic binning, comparative biology and taxonomic classification.</title>
        <authorList>
            <person name="Goeker M."/>
        </authorList>
    </citation>
    <scope>NUCLEOTIDE SEQUENCE [LARGE SCALE GENOMIC DNA]</scope>
    <source>
        <strain evidence="1 2">DSM 46770</strain>
    </source>
</reference>
<sequence length="56" mass="6188">MSMLILFGITALAVFAVLVTLFILVLVLGQDTENTEDHVDDEAIEEAFHEHGVRFG</sequence>
<dbReference type="AlphaFoldDB" id="A0A4R6UHL8"/>
<dbReference type="EMBL" id="SNYN01000028">
    <property type="protein sequence ID" value="TDQ45872.1"/>
    <property type="molecule type" value="Genomic_DNA"/>
</dbReference>
<gene>
    <name evidence="1" type="ORF">EV190_12829</name>
</gene>
<keyword evidence="2" id="KW-1185">Reference proteome</keyword>
<evidence type="ECO:0000313" key="2">
    <source>
        <dbReference type="Proteomes" id="UP000295281"/>
    </source>
</evidence>
<organism evidence="1 2">
    <name type="scientific">Actinorugispora endophytica</name>
    <dbReference type="NCBI Taxonomy" id="1605990"/>
    <lineage>
        <taxon>Bacteria</taxon>
        <taxon>Bacillati</taxon>
        <taxon>Actinomycetota</taxon>
        <taxon>Actinomycetes</taxon>
        <taxon>Streptosporangiales</taxon>
        <taxon>Nocardiopsidaceae</taxon>
        <taxon>Actinorugispora</taxon>
    </lineage>
</organism>